<reference evidence="2" key="1">
    <citation type="submission" date="2013-09" db="EMBL/GenBank/DDBJ databases">
        <title>Corchorus olitorius genome sequencing.</title>
        <authorList>
            <person name="Alam M."/>
            <person name="Haque M.S."/>
            <person name="Islam M.S."/>
            <person name="Emdad E.M."/>
            <person name="Islam M.M."/>
            <person name="Ahmed B."/>
            <person name="Halim A."/>
            <person name="Hossen Q.M.M."/>
            <person name="Hossain M.Z."/>
            <person name="Ahmed R."/>
            <person name="Khan M.M."/>
            <person name="Islam R."/>
            <person name="Rashid M.M."/>
            <person name="Khan S.A."/>
            <person name="Rahman M.S."/>
            <person name="Alam M."/>
            <person name="Yahiya A.S."/>
            <person name="Khan M.S."/>
            <person name="Azam M.S."/>
            <person name="Haque T."/>
            <person name="Lashkar M.Z.H."/>
            <person name="Akhand A.I."/>
            <person name="Morshed G."/>
            <person name="Roy S."/>
            <person name="Uddin K.S."/>
            <person name="Rabeya T."/>
            <person name="Hossain A.S."/>
            <person name="Chowdhury A."/>
            <person name="Snigdha A.R."/>
            <person name="Mortoza M.S."/>
            <person name="Matin S.A."/>
            <person name="Hoque S.M.E."/>
            <person name="Islam M.K."/>
            <person name="Roy D.K."/>
            <person name="Haider R."/>
            <person name="Moosa M.M."/>
            <person name="Elias S.M."/>
            <person name="Hasan A.M."/>
            <person name="Jahan S."/>
            <person name="Shafiuddin M."/>
            <person name="Mahmood N."/>
            <person name="Shommy N.S."/>
        </authorList>
    </citation>
    <scope>NUCLEOTIDE SEQUENCE [LARGE SCALE GENOMIC DNA]</scope>
    <source>
        <strain evidence="2">cv. O-4</strain>
    </source>
</reference>
<proteinExistence type="predicted"/>
<dbReference type="EMBL" id="AWUE01019230">
    <property type="protein sequence ID" value="OMO75134.1"/>
    <property type="molecule type" value="Genomic_DNA"/>
</dbReference>
<accession>A0A1R3HXT8</accession>
<keyword evidence="2" id="KW-1185">Reference proteome</keyword>
<sequence>MTMKGTGNDQIEHVDIAVDYLSRLGWAGTSLSNDTGLVKCKIFLCC</sequence>
<dbReference type="Proteomes" id="UP000187203">
    <property type="component" value="Unassembled WGS sequence"/>
</dbReference>
<name>A0A1R3HXT8_9ROSI</name>
<dbReference type="AlphaFoldDB" id="A0A1R3HXT8"/>
<protein>
    <submittedName>
        <fullName evidence="1">Uncharacterized protein</fullName>
    </submittedName>
</protein>
<organism evidence="1 2">
    <name type="scientific">Corchorus olitorius</name>
    <dbReference type="NCBI Taxonomy" id="93759"/>
    <lineage>
        <taxon>Eukaryota</taxon>
        <taxon>Viridiplantae</taxon>
        <taxon>Streptophyta</taxon>
        <taxon>Embryophyta</taxon>
        <taxon>Tracheophyta</taxon>
        <taxon>Spermatophyta</taxon>
        <taxon>Magnoliopsida</taxon>
        <taxon>eudicotyledons</taxon>
        <taxon>Gunneridae</taxon>
        <taxon>Pentapetalae</taxon>
        <taxon>rosids</taxon>
        <taxon>malvids</taxon>
        <taxon>Malvales</taxon>
        <taxon>Malvaceae</taxon>
        <taxon>Grewioideae</taxon>
        <taxon>Apeibeae</taxon>
        <taxon>Corchorus</taxon>
    </lineage>
</organism>
<comment type="caution">
    <text evidence="1">The sequence shown here is derived from an EMBL/GenBank/DDBJ whole genome shotgun (WGS) entry which is preliminary data.</text>
</comment>
<gene>
    <name evidence="1" type="ORF">COLO4_26321</name>
</gene>
<evidence type="ECO:0000313" key="2">
    <source>
        <dbReference type="Proteomes" id="UP000187203"/>
    </source>
</evidence>
<evidence type="ECO:0000313" key="1">
    <source>
        <dbReference type="EMBL" id="OMO75134.1"/>
    </source>
</evidence>